<evidence type="ECO:0000313" key="5">
    <source>
        <dbReference type="Proteomes" id="UP001357223"/>
    </source>
</evidence>
<dbReference type="InterPro" id="IPR016047">
    <property type="entry name" value="M23ase_b-sheet_dom"/>
</dbReference>
<evidence type="ECO:0000256" key="1">
    <source>
        <dbReference type="SAM" id="MobiDB-lite"/>
    </source>
</evidence>
<keyword evidence="2" id="KW-0812">Transmembrane</keyword>
<keyword evidence="5" id="KW-1185">Reference proteome</keyword>
<protein>
    <submittedName>
        <fullName evidence="4">M23 family metallopeptidase</fullName>
        <ecNumber evidence="4">3.4.-.-</ecNumber>
    </submittedName>
</protein>
<reference evidence="4 5" key="1">
    <citation type="submission" date="2023-10" db="EMBL/GenBank/DDBJ databases">
        <title>Niallia locisalis sp.nov. isolated from a salt pond sample.</title>
        <authorList>
            <person name="Li X.-J."/>
            <person name="Dong L."/>
        </authorList>
    </citation>
    <scope>NUCLEOTIDE SEQUENCE [LARGE SCALE GENOMIC DNA]</scope>
    <source>
        <strain evidence="4 5">DSM 29761</strain>
    </source>
</reference>
<evidence type="ECO:0000313" key="4">
    <source>
        <dbReference type="EMBL" id="WVX82579.1"/>
    </source>
</evidence>
<dbReference type="SUPFAM" id="SSF51261">
    <property type="entry name" value="Duplicated hybrid motif"/>
    <property type="match status" value="1"/>
</dbReference>
<sequence>MRSRNDDIRRRIEKRKKQRERTTRQMETKLPWTEDEERYGFERMTSYESGPVDEENHPLFRKEVFIFKVLASACLVLVIAIMFRNQTPELDSAREFVTKSMNEEFQFAAVSDWYEGTFGKPLALLPTNEQKSEENRPVESKPQYALPASGKILEDFGENGQRITIETGQGAAVEAMNEGLVRFIGEQEGFGQTVVIQHADKSESWYGNLSEVDVSLYQYIEKGTKVGKATDYADGTNSSFYFAIKEGEDFVDPIQVIQFD</sequence>
<keyword evidence="2" id="KW-0472">Membrane</keyword>
<dbReference type="Proteomes" id="UP001357223">
    <property type="component" value="Chromosome"/>
</dbReference>
<evidence type="ECO:0000256" key="2">
    <source>
        <dbReference type="SAM" id="Phobius"/>
    </source>
</evidence>
<feature type="transmembrane region" description="Helical" evidence="2">
    <location>
        <begin position="65"/>
        <end position="83"/>
    </location>
</feature>
<dbReference type="PANTHER" id="PTHR21666">
    <property type="entry name" value="PEPTIDASE-RELATED"/>
    <property type="match status" value="1"/>
</dbReference>
<dbReference type="RefSeq" id="WP_338451477.1">
    <property type="nucleotide sequence ID" value="NZ_CP137640.1"/>
</dbReference>
<feature type="compositionally biased region" description="Basic and acidic residues" evidence="1">
    <location>
        <begin position="1"/>
        <end position="10"/>
    </location>
</feature>
<dbReference type="InterPro" id="IPR050570">
    <property type="entry name" value="Cell_wall_metabolism_enzyme"/>
</dbReference>
<dbReference type="PANTHER" id="PTHR21666:SF274">
    <property type="entry name" value="STAGE IV SPORULATION PROTEIN FA"/>
    <property type="match status" value="1"/>
</dbReference>
<dbReference type="EC" id="3.4.-.-" evidence="4"/>
<accession>A0ABZ2CN84</accession>
<keyword evidence="2" id="KW-1133">Transmembrane helix</keyword>
<dbReference type="CDD" id="cd12797">
    <property type="entry name" value="M23_peptidase"/>
    <property type="match status" value="1"/>
</dbReference>
<name>A0ABZ2CN84_9BACI</name>
<feature type="region of interest" description="Disordered" evidence="1">
    <location>
        <begin position="1"/>
        <end position="29"/>
    </location>
</feature>
<keyword evidence="4" id="KW-0378">Hydrolase</keyword>
<dbReference type="EMBL" id="CP137640">
    <property type="protein sequence ID" value="WVX82579.1"/>
    <property type="molecule type" value="Genomic_DNA"/>
</dbReference>
<proteinExistence type="predicted"/>
<gene>
    <name evidence="4" type="ORF">R4Z09_06240</name>
</gene>
<evidence type="ECO:0000259" key="3">
    <source>
        <dbReference type="Pfam" id="PF01551"/>
    </source>
</evidence>
<dbReference type="Gene3D" id="2.70.70.10">
    <property type="entry name" value="Glucose Permease (Domain IIA)"/>
    <property type="match status" value="1"/>
</dbReference>
<dbReference type="Pfam" id="PF01551">
    <property type="entry name" value="Peptidase_M23"/>
    <property type="match status" value="1"/>
</dbReference>
<feature type="domain" description="M23ase beta-sheet core" evidence="3">
    <location>
        <begin position="163"/>
        <end position="253"/>
    </location>
</feature>
<organism evidence="4 5">
    <name type="scientific">Niallia oryzisoli</name>
    <dbReference type="NCBI Taxonomy" id="1737571"/>
    <lineage>
        <taxon>Bacteria</taxon>
        <taxon>Bacillati</taxon>
        <taxon>Bacillota</taxon>
        <taxon>Bacilli</taxon>
        <taxon>Bacillales</taxon>
        <taxon>Bacillaceae</taxon>
        <taxon>Niallia</taxon>
    </lineage>
</organism>
<dbReference type="GO" id="GO:0016787">
    <property type="term" value="F:hydrolase activity"/>
    <property type="evidence" value="ECO:0007669"/>
    <property type="project" value="UniProtKB-KW"/>
</dbReference>
<dbReference type="InterPro" id="IPR011055">
    <property type="entry name" value="Dup_hybrid_motif"/>
</dbReference>